<dbReference type="OrthoDB" id="2329681at2"/>
<protein>
    <submittedName>
        <fullName evidence="2">Uncharacterized protein</fullName>
    </submittedName>
</protein>
<comment type="caution">
    <text evidence="2">The sequence shown here is derived from an EMBL/GenBank/DDBJ whole genome shotgun (WGS) entry which is preliminary data.</text>
</comment>
<name>E6MGY7_9FIRM</name>
<dbReference type="InterPro" id="IPR019284">
    <property type="entry name" value="RP532"/>
</dbReference>
<dbReference type="EMBL" id="AEQN01000016">
    <property type="protein sequence ID" value="EFV01877.1"/>
    <property type="molecule type" value="Genomic_DNA"/>
</dbReference>
<keyword evidence="3" id="KW-1185">Reference proteome</keyword>
<organism evidence="2 3">
    <name type="scientific">Pseudoramibacter alactolyticus ATCC 23263</name>
    <dbReference type="NCBI Taxonomy" id="887929"/>
    <lineage>
        <taxon>Bacteria</taxon>
        <taxon>Bacillati</taxon>
        <taxon>Bacillota</taxon>
        <taxon>Clostridia</taxon>
        <taxon>Eubacteriales</taxon>
        <taxon>Eubacteriaceae</taxon>
        <taxon>Pseudoramibacter</taxon>
    </lineage>
</organism>
<evidence type="ECO:0000313" key="3">
    <source>
        <dbReference type="Proteomes" id="UP000004754"/>
    </source>
</evidence>
<dbReference type="Proteomes" id="UP000004754">
    <property type="component" value="Unassembled WGS sequence"/>
</dbReference>
<feature type="compositionally biased region" description="Polar residues" evidence="1">
    <location>
        <begin position="8"/>
        <end position="26"/>
    </location>
</feature>
<reference evidence="2 3" key="1">
    <citation type="submission" date="2010-12" db="EMBL/GenBank/DDBJ databases">
        <authorList>
            <person name="Muzny D."/>
            <person name="Qin X."/>
            <person name="Deng J."/>
            <person name="Jiang H."/>
            <person name="Liu Y."/>
            <person name="Qu J."/>
            <person name="Song X.-Z."/>
            <person name="Zhang L."/>
            <person name="Thornton R."/>
            <person name="Coyle M."/>
            <person name="Francisco L."/>
            <person name="Jackson L."/>
            <person name="Javaid M."/>
            <person name="Korchina V."/>
            <person name="Kovar C."/>
            <person name="Mata R."/>
            <person name="Mathew T."/>
            <person name="Ngo R."/>
            <person name="Nguyen L."/>
            <person name="Nguyen N."/>
            <person name="Okwuonu G."/>
            <person name="Ongeri F."/>
            <person name="Pham C."/>
            <person name="Simmons D."/>
            <person name="Wilczek-Boney K."/>
            <person name="Hale W."/>
            <person name="Jakkamsetti A."/>
            <person name="Pham P."/>
            <person name="Ruth R."/>
            <person name="San Lucas F."/>
            <person name="Warren J."/>
            <person name="Zhang J."/>
            <person name="Zhao Z."/>
            <person name="Zhou C."/>
            <person name="Zhu D."/>
            <person name="Lee S."/>
            <person name="Bess C."/>
            <person name="Blankenburg K."/>
            <person name="Forbes L."/>
            <person name="Fu Q."/>
            <person name="Gubbala S."/>
            <person name="Hirani K."/>
            <person name="Jayaseelan J.C."/>
            <person name="Lara F."/>
            <person name="Munidasa M."/>
            <person name="Palculict T."/>
            <person name="Patil S."/>
            <person name="Pu L.-L."/>
            <person name="Saada N."/>
            <person name="Tang L."/>
            <person name="Weissenberger G."/>
            <person name="Zhu Y."/>
            <person name="Hemphill L."/>
            <person name="Shang Y."/>
            <person name="Youmans B."/>
            <person name="Ayvaz T."/>
            <person name="Ross M."/>
            <person name="Santibanez J."/>
            <person name="Aqrawi P."/>
            <person name="Gross S."/>
            <person name="Joshi V."/>
            <person name="Fowler G."/>
            <person name="Nazareth L."/>
            <person name="Reid J."/>
            <person name="Worley K."/>
            <person name="Petrosino J."/>
            <person name="Highlander S."/>
            <person name="Gibbs R."/>
        </authorList>
    </citation>
    <scope>NUCLEOTIDE SEQUENCE [LARGE SCALE GENOMIC DNA]</scope>
    <source>
        <strain evidence="2 3">ATCC 23263</strain>
    </source>
</reference>
<accession>E6MGY7</accession>
<dbReference type="Pfam" id="PF10097">
    <property type="entry name" value="DUF2335"/>
    <property type="match status" value="1"/>
</dbReference>
<evidence type="ECO:0000313" key="2">
    <source>
        <dbReference type="EMBL" id="EFV01877.1"/>
    </source>
</evidence>
<dbReference type="STRING" id="887929.HMP0721_1271"/>
<dbReference type="RefSeq" id="WP_006598694.1">
    <property type="nucleotide sequence ID" value="NZ_GL622359.1"/>
</dbReference>
<dbReference type="HOGENOM" id="CLU_2539936_0_0_9"/>
<dbReference type="AlphaFoldDB" id="E6MGY7"/>
<feature type="region of interest" description="Disordered" evidence="1">
    <location>
        <begin position="1"/>
        <end position="26"/>
    </location>
</feature>
<gene>
    <name evidence="2" type="ORF">HMP0721_1271</name>
</gene>
<evidence type="ECO:0000256" key="1">
    <source>
        <dbReference type="SAM" id="MobiDB-lite"/>
    </source>
</evidence>
<sequence>MSTEDNRSQLPPESANQLSTNEDISEQSAIVTTTYVRMGPLPALEELEAYDRVVPGSAERIIAMAEEQSKHRRAKEMIKAKAE</sequence>
<proteinExistence type="predicted"/>